<accession>A0ABN2HJI0</accession>
<keyword evidence="3" id="KW-0472">Membrane</keyword>
<keyword evidence="3" id="KW-0812">Transmembrane</keyword>
<proteinExistence type="inferred from homology"/>
<feature type="transmembrane region" description="Helical" evidence="3">
    <location>
        <begin position="55"/>
        <end position="73"/>
    </location>
</feature>
<organism evidence="4 5">
    <name type="scientific">Fodinicola feengrottensis</name>
    <dbReference type="NCBI Taxonomy" id="435914"/>
    <lineage>
        <taxon>Bacteria</taxon>
        <taxon>Bacillati</taxon>
        <taxon>Actinomycetota</taxon>
        <taxon>Actinomycetes</taxon>
        <taxon>Mycobacteriales</taxon>
        <taxon>Fodinicola</taxon>
    </lineage>
</organism>
<keyword evidence="1 2" id="KW-0808">Transferase</keyword>
<keyword evidence="3" id="KW-1133">Transmembrane helix</keyword>
<keyword evidence="5" id="KW-1185">Reference proteome</keyword>
<feature type="transmembrane region" description="Helical" evidence="3">
    <location>
        <begin position="144"/>
        <end position="164"/>
    </location>
</feature>
<dbReference type="Gene3D" id="1.20.120.1760">
    <property type="match status" value="1"/>
</dbReference>
<feature type="transmembrane region" description="Helical" evidence="3">
    <location>
        <begin position="185"/>
        <end position="204"/>
    </location>
</feature>
<comment type="similarity">
    <text evidence="2">Belongs to the CDP-alcohol phosphatidyltransferase class-I family.</text>
</comment>
<dbReference type="Proteomes" id="UP001500618">
    <property type="component" value="Unassembled WGS sequence"/>
</dbReference>
<protein>
    <submittedName>
        <fullName evidence="4">CDP-alcohol phosphatidyltransferase family protein</fullName>
    </submittedName>
</protein>
<evidence type="ECO:0000256" key="1">
    <source>
        <dbReference type="ARBA" id="ARBA00022679"/>
    </source>
</evidence>
<dbReference type="InterPro" id="IPR000462">
    <property type="entry name" value="CDP-OH_P_trans"/>
</dbReference>
<feature type="transmembrane region" description="Helical" evidence="3">
    <location>
        <begin position="210"/>
        <end position="229"/>
    </location>
</feature>
<comment type="caution">
    <text evidence="4">The sequence shown here is derived from an EMBL/GenBank/DDBJ whole genome shotgun (WGS) entry which is preliminary data.</text>
</comment>
<name>A0ABN2HJI0_9ACTN</name>
<dbReference type="Pfam" id="PF01066">
    <property type="entry name" value="CDP-OH_P_transf"/>
    <property type="match status" value="1"/>
</dbReference>
<dbReference type="InterPro" id="IPR048254">
    <property type="entry name" value="CDP_ALCOHOL_P_TRANSF_CS"/>
</dbReference>
<gene>
    <name evidence="4" type="ORF">GCM10009765_42370</name>
</gene>
<reference evidence="4 5" key="1">
    <citation type="journal article" date="2019" name="Int. J. Syst. Evol. Microbiol.">
        <title>The Global Catalogue of Microorganisms (GCM) 10K type strain sequencing project: providing services to taxonomists for standard genome sequencing and annotation.</title>
        <authorList>
            <consortium name="The Broad Institute Genomics Platform"/>
            <consortium name="The Broad Institute Genome Sequencing Center for Infectious Disease"/>
            <person name="Wu L."/>
            <person name="Ma J."/>
        </authorList>
    </citation>
    <scope>NUCLEOTIDE SEQUENCE [LARGE SCALE GENOMIC DNA]</scope>
    <source>
        <strain evidence="4 5">JCM 14718</strain>
    </source>
</reference>
<sequence length="288" mass="30713">MTTSEGTGFRDALRRLPAAQKSAKGAPAYSRFVNRKLGRYLAAFAYRVRMSPNQVTIISALFSFAAIAMIALVRPSLPMGIAVCLLLVIGYALDSADGQLARLTGRGSRAGEWLDHFVDSAKIVTLHAAVLVSFYRFFALPPALLLIPLVFCCVATVLFFGMILKDLLRRGVTAKPVGRPSIVRSVLVIPTDYGLMCLVFVLYGTGLVFVGIYGFLLVTNALFLAAAGIKWFREIAAADAAQAPAPNADVVHKPLIADTVINIPAGRTPNADAITKSIGGSAIPGRHP</sequence>
<evidence type="ECO:0000313" key="4">
    <source>
        <dbReference type="EMBL" id="GAA1688438.1"/>
    </source>
</evidence>
<evidence type="ECO:0000256" key="3">
    <source>
        <dbReference type="SAM" id="Phobius"/>
    </source>
</evidence>
<dbReference type="PROSITE" id="PS00379">
    <property type="entry name" value="CDP_ALCOHOL_P_TRANSF"/>
    <property type="match status" value="1"/>
</dbReference>
<evidence type="ECO:0000256" key="2">
    <source>
        <dbReference type="RuleBase" id="RU003750"/>
    </source>
</evidence>
<dbReference type="InterPro" id="IPR043130">
    <property type="entry name" value="CDP-OH_PTrfase_TM_dom"/>
</dbReference>
<dbReference type="EMBL" id="BAAANY010000015">
    <property type="protein sequence ID" value="GAA1688438.1"/>
    <property type="molecule type" value="Genomic_DNA"/>
</dbReference>
<dbReference type="RefSeq" id="WP_344312019.1">
    <property type="nucleotide sequence ID" value="NZ_BAAANY010000015.1"/>
</dbReference>
<evidence type="ECO:0000313" key="5">
    <source>
        <dbReference type="Proteomes" id="UP001500618"/>
    </source>
</evidence>